<dbReference type="RefSeq" id="WP_111213490.1">
    <property type="nucleotide sequence ID" value="NZ_POTY01000044.1"/>
</dbReference>
<feature type="compositionally biased region" description="Low complexity" evidence="1">
    <location>
        <begin position="32"/>
        <end position="51"/>
    </location>
</feature>
<proteinExistence type="predicted"/>
<gene>
    <name evidence="4" type="ORF">C1I95_09880</name>
</gene>
<sequence length="372" mass="38303">MRYTRWAGSVLAVVLTASAAGCGSSGDETGSGPAAGPVATSTASSSPTAAPDLDAGEELARGIDVPWGLAFLPGGDALIAERDTGRILRLNPGSGAPQQVAEVPGVASAGEGGLLGLAVSPDFATDDLVYAYLTAADDNRIVRFRLGGGEPEVVFAGIAKATYHNGGRIAFGPDGMLYVGTGDAGNTASSQDPASPAGKILRLTPDGDPAPGNPTAGSPVYSLGHRNVQGLAWDAEGRLFATEFGQNDVDEVNLIEPGRNYGWPEVEGEGDTAGGRYTNPLVTWPVREASPSGIAITAGTAYIAALRGERLWVVPLDGDRLGEPSAHLVDRYGRLRSVQVAPDGALWVTTSNTDGRGDLRDGDDRILRFPAR</sequence>
<feature type="domain" description="Glucose/Sorbosone dehydrogenase" evidence="3">
    <location>
        <begin position="64"/>
        <end position="356"/>
    </location>
</feature>
<dbReference type="AlphaFoldDB" id="A0A2W2F3B9"/>
<dbReference type="OrthoDB" id="9770043at2"/>
<evidence type="ECO:0000259" key="3">
    <source>
        <dbReference type="Pfam" id="PF07995"/>
    </source>
</evidence>
<dbReference type="EMBL" id="POTY01000044">
    <property type="protein sequence ID" value="PZG20280.1"/>
    <property type="molecule type" value="Genomic_DNA"/>
</dbReference>
<feature type="region of interest" description="Disordered" evidence="1">
    <location>
        <begin position="22"/>
        <end position="53"/>
    </location>
</feature>
<keyword evidence="5" id="KW-1185">Reference proteome</keyword>
<dbReference type="PANTHER" id="PTHR19328:SF13">
    <property type="entry name" value="HIPL1 PROTEIN"/>
    <property type="match status" value="1"/>
</dbReference>
<organism evidence="4 5">
    <name type="scientific">Micromonospora craterilacus</name>
    <dbReference type="NCBI Taxonomy" id="1655439"/>
    <lineage>
        <taxon>Bacteria</taxon>
        <taxon>Bacillati</taxon>
        <taxon>Actinomycetota</taxon>
        <taxon>Actinomycetes</taxon>
        <taxon>Micromonosporales</taxon>
        <taxon>Micromonosporaceae</taxon>
        <taxon>Micromonospora</taxon>
    </lineage>
</organism>
<name>A0A2W2F3B9_9ACTN</name>
<dbReference type="InterPro" id="IPR012938">
    <property type="entry name" value="Glc/Sorbosone_DH"/>
</dbReference>
<evidence type="ECO:0000313" key="4">
    <source>
        <dbReference type="EMBL" id="PZG20280.1"/>
    </source>
</evidence>
<feature type="chain" id="PRO_5038654804" evidence="2">
    <location>
        <begin position="20"/>
        <end position="372"/>
    </location>
</feature>
<evidence type="ECO:0000313" key="5">
    <source>
        <dbReference type="Proteomes" id="UP000248924"/>
    </source>
</evidence>
<dbReference type="InterPro" id="IPR011042">
    <property type="entry name" value="6-blade_b-propeller_TolB-like"/>
</dbReference>
<dbReference type="SUPFAM" id="SSF50952">
    <property type="entry name" value="Soluble quinoprotein glucose dehydrogenase"/>
    <property type="match status" value="1"/>
</dbReference>
<keyword evidence="2" id="KW-0732">Signal</keyword>
<feature type="region of interest" description="Disordered" evidence="1">
    <location>
        <begin position="185"/>
        <end position="217"/>
    </location>
</feature>
<feature type="signal peptide" evidence="2">
    <location>
        <begin position="1"/>
        <end position="19"/>
    </location>
</feature>
<dbReference type="Gene3D" id="2.120.10.30">
    <property type="entry name" value="TolB, C-terminal domain"/>
    <property type="match status" value="1"/>
</dbReference>
<dbReference type="PROSITE" id="PS51257">
    <property type="entry name" value="PROKAR_LIPOPROTEIN"/>
    <property type="match status" value="1"/>
</dbReference>
<comment type="caution">
    <text evidence="4">The sequence shown here is derived from an EMBL/GenBank/DDBJ whole genome shotgun (WGS) entry which is preliminary data.</text>
</comment>
<accession>A0A2W2F3B9</accession>
<reference evidence="4 5" key="1">
    <citation type="submission" date="2018-01" db="EMBL/GenBank/DDBJ databases">
        <title>Draft genome sequence of Jishengella sp. NA12.</title>
        <authorList>
            <person name="Sahin N."/>
            <person name="Ay H."/>
            <person name="Saygin H."/>
        </authorList>
    </citation>
    <scope>NUCLEOTIDE SEQUENCE [LARGE SCALE GENOMIC DNA]</scope>
    <source>
        <strain evidence="4 5">NA12</strain>
    </source>
</reference>
<dbReference type="InterPro" id="IPR011041">
    <property type="entry name" value="Quinoprot_gluc/sorb_DH_b-prop"/>
</dbReference>
<protein>
    <submittedName>
        <fullName evidence="4">Glucose sorbosone dehydrogenase</fullName>
    </submittedName>
</protein>
<dbReference type="Pfam" id="PF07995">
    <property type="entry name" value="GSDH"/>
    <property type="match status" value="1"/>
</dbReference>
<evidence type="ECO:0000256" key="2">
    <source>
        <dbReference type="SAM" id="SignalP"/>
    </source>
</evidence>
<dbReference type="PANTHER" id="PTHR19328">
    <property type="entry name" value="HEDGEHOG-INTERACTING PROTEIN"/>
    <property type="match status" value="1"/>
</dbReference>
<dbReference type="Proteomes" id="UP000248924">
    <property type="component" value="Unassembled WGS sequence"/>
</dbReference>
<evidence type="ECO:0000256" key="1">
    <source>
        <dbReference type="SAM" id="MobiDB-lite"/>
    </source>
</evidence>